<dbReference type="Proteomes" id="UP000022910">
    <property type="component" value="Unassembled WGS sequence"/>
</dbReference>
<evidence type="ECO:0000256" key="11">
    <source>
        <dbReference type="SAM" id="SignalP"/>
    </source>
</evidence>
<evidence type="ECO:0000256" key="7">
    <source>
        <dbReference type="RuleBase" id="RU003827"/>
    </source>
</evidence>
<evidence type="ECO:0000256" key="9">
    <source>
        <dbReference type="SAM" id="MobiDB-lite"/>
    </source>
</evidence>
<keyword evidence="8" id="KW-0175">Coiled coil</keyword>
<dbReference type="AlphaFoldDB" id="A0A015IAB1"/>
<feature type="transmembrane region" description="Helical" evidence="10">
    <location>
        <begin position="191"/>
        <end position="211"/>
    </location>
</feature>
<evidence type="ECO:0000256" key="3">
    <source>
        <dbReference type="ARBA" id="ARBA00022692"/>
    </source>
</evidence>
<feature type="region of interest" description="Disordered" evidence="9">
    <location>
        <begin position="74"/>
        <end position="93"/>
    </location>
</feature>
<protein>
    <submittedName>
        <fullName evidence="13">Erv25p</fullName>
    </submittedName>
</protein>
<evidence type="ECO:0000256" key="8">
    <source>
        <dbReference type="SAM" id="Coils"/>
    </source>
</evidence>
<accession>A0A015IAB1</accession>
<keyword evidence="4 11" id="KW-0732">Signal</keyword>
<evidence type="ECO:0000259" key="12">
    <source>
        <dbReference type="PROSITE" id="PS50866"/>
    </source>
</evidence>
<name>A0A015IAB1_RHIIW</name>
<evidence type="ECO:0000256" key="10">
    <source>
        <dbReference type="SAM" id="Phobius"/>
    </source>
</evidence>
<evidence type="ECO:0000313" key="14">
    <source>
        <dbReference type="Proteomes" id="UP000022910"/>
    </source>
</evidence>
<evidence type="ECO:0000256" key="2">
    <source>
        <dbReference type="ARBA" id="ARBA00007104"/>
    </source>
</evidence>
<dbReference type="HOGENOM" id="CLU_066963_3_0_1"/>
<organism evidence="13 14">
    <name type="scientific">Rhizophagus irregularis (strain DAOM 197198w)</name>
    <name type="common">Glomus intraradices</name>
    <dbReference type="NCBI Taxonomy" id="1432141"/>
    <lineage>
        <taxon>Eukaryota</taxon>
        <taxon>Fungi</taxon>
        <taxon>Fungi incertae sedis</taxon>
        <taxon>Mucoromycota</taxon>
        <taxon>Glomeromycotina</taxon>
        <taxon>Glomeromycetes</taxon>
        <taxon>Glomerales</taxon>
        <taxon>Glomeraceae</taxon>
        <taxon>Rhizophagus</taxon>
    </lineage>
</organism>
<comment type="similarity">
    <text evidence="2 7">Belongs to the EMP24/GP25L family.</text>
</comment>
<comment type="caution">
    <text evidence="13">The sequence shown here is derived from an EMBL/GenBank/DDBJ whole genome shotgun (WGS) entry which is preliminary data.</text>
</comment>
<evidence type="ECO:0000256" key="6">
    <source>
        <dbReference type="ARBA" id="ARBA00023136"/>
    </source>
</evidence>
<feature type="signal peptide" evidence="11">
    <location>
        <begin position="1"/>
        <end position="25"/>
    </location>
</feature>
<feature type="coiled-coil region" evidence="8">
    <location>
        <begin position="147"/>
        <end position="174"/>
    </location>
</feature>
<dbReference type="InterPro" id="IPR009038">
    <property type="entry name" value="GOLD_dom"/>
</dbReference>
<feature type="compositionally biased region" description="Basic and acidic residues" evidence="9">
    <location>
        <begin position="80"/>
        <end position="91"/>
    </location>
</feature>
<evidence type="ECO:0000256" key="5">
    <source>
        <dbReference type="ARBA" id="ARBA00022989"/>
    </source>
</evidence>
<dbReference type="STRING" id="1432141.A0A015IAB1"/>
<keyword evidence="6 10" id="KW-0472">Membrane</keyword>
<feature type="domain" description="GOLD" evidence="12">
    <location>
        <begin position="40"/>
        <end position="131"/>
    </location>
</feature>
<proteinExistence type="inferred from homology"/>
<keyword evidence="5 10" id="KW-1133">Transmembrane helix</keyword>
<dbReference type="OMA" id="DVFEACF"/>
<dbReference type="OrthoDB" id="759142at2759"/>
<gene>
    <name evidence="13" type="ORF">RirG_267890</name>
</gene>
<keyword evidence="3 7" id="KW-0812">Transmembrane</keyword>
<dbReference type="InterPro" id="IPR015720">
    <property type="entry name" value="Emp24-like"/>
</dbReference>
<sequence>MTHYSVVSFSLLLFILLTISNVVAGIKFDLVATPSNAITPKCVSQYVSNGTLVVVTVKAGIGYNQRVDAEITDNSSSHNEYGRKRDIDGESRMPFTTHTDADISVCLTNILDDGFRPDPKYHRTIDLDIDVGAEAIDYNALAQAEKLKPMEAELRKLEQVVQEIVDEMEYLRRREARMRDTNESTNERVKWFSLGSMFVLVGLGAWQIFYLKKFFQKKRLID</sequence>
<evidence type="ECO:0000313" key="13">
    <source>
        <dbReference type="EMBL" id="EXX50745.1"/>
    </source>
</evidence>
<comment type="subcellular location">
    <subcellularLocation>
        <location evidence="1 7">Membrane</location>
        <topology evidence="1 7">Single-pass type I membrane protein</topology>
    </subcellularLocation>
</comment>
<dbReference type="EMBL" id="JEMT01029801">
    <property type="protein sequence ID" value="EXX50745.1"/>
    <property type="molecule type" value="Genomic_DNA"/>
</dbReference>
<keyword evidence="14" id="KW-1185">Reference proteome</keyword>
<dbReference type="GO" id="GO:0016020">
    <property type="term" value="C:membrane"/>
    <property type="evidence" value="ECO:0007669"/>
    <property type="project" value="UniProtKB-SubCell"/>
</dbReference>
<reference evidence="13 14" key="1">
    <citation type="submission" date="2014-02" db="EMBL/GenBank/DDBJ databases">
        <title>Single nucleus genome sequencing reveals high similarity among nuclei of an endomycorrhizal fungus.</title>
        <authorList>
            <person name="Lin K."/>
            <person name="Geurts R."/>
            <person name="Zhang Z."/>
            <person name="Limpens E."/>
            <person name="Saunders D.G."/>
            <person name="Mu D."/>
            <person name="Pang E."/>
            <person name="Cao H."/>
            <person name="Cha H."/>
            <person name="Lin T."/>
            <person name="Zhou Q."/>
            <person name="Shang Y."/>
            <person name="Li Y."/>
            <person name="Ivanov S."/>
            <person name="Sharma T."/>
            <person name="Velzen R.V."/>
            <person name="Ruijter N.D."/>
            <person name="Aanen D.K."/>
            <person name="Win J."/>
            <person name="Kamoun S."/>
            <person name="Bisseling T."/>
            <person name="Huang S."/>
        </authorList>
    </citation>
    <scope>NUCLEOTIDE SEQUENCE [LARGE SCALE GENOMIC DNA]</scope>
    <source>
        <strain evidence="14">DAOM197198w</strain>
    </source>
</reference>
<dbReference type="PROSITE" id="PS50866">
    <property type="entry name" value="GOLD"/>
    <property type="match status" value="1"/>
</dbReference>
<evidence type="ECO:0000256" key="1">
    <source>
        <dbReference type="ARBA" id="ARBA00004479"/>
    </source>
</evidence>
<evidence type="ECO:0000256" key="4">
    <source>
        <dbReference type="ARBA" id="ARBA00022729"/>
    </source>
</evidence>
<dbReference type="Pfam" id="PF01105">
    <property type="entry name" value="EMP24_GP25L"/>
    <property type="match status" value="1"/>
</dbReference>
<dbReference type="PANTHER" id="PTHR22811">
    <property type="entry name" value="TRANSMEMBRANE EMP24 DOMAIN-CONTAINING PROTEIN"/>
    <property type="match status" value="1"/>
</dbReference>
<dbReference type="SMART" id="SM01190">
    <property type="entry name" value="EMP24_GP25L"/>
    <property type="match status" value="1"/>
</dbReference>
<feature type="chain" id="PRO_5001473728" evidence="11">
    <location>
        <begin position="26"/>
        <end position="222"/>
    </location>
</feature>